<evidence type="ECO:0000256" key="9">
    <source>
        <dbReference type="HAMAP-Rule" id="MF_00161"/>
    </source>
</evidence>
<sequence>MKLYICSTGLRFTWLIIIIATFDLLIKQIIFNKFKLYESYHIMKSLKIVYTQNFGIAFGFLSSDHELQRWFLSIIAIIISIVLIYIMYQQSSKKYLSNFAYGFIIGGAIGNIIDRLIHGFVIDYIYFYIKSFCWPIFNFADIFISIGTFLIIFDNYYIIKNKK</sequence>
<dbReference type="HAMAP" id="MF_00161">
    <property type="entry name" value="LspA"/>
    <property type="match status" value="1"/>
</dbReference>
<keyword evidence="3 9" id="KW-0645">Protease</keyword>
<feature type="transmembrane region" description="Helical" evidence="9">
    <location>
        <begin position="125"/>
        <end position="153"/>
    </location>
</feature>
<dbReference type="RefSeq" id="WP_341764717.1">
    <property type="nucleotide sequence ID" value="NZ_OZ034688.1"/>
</dbReference>
<dbReference type="Pfam" id="PF01252">
    <property type="entry name" value="Peptidase_A8"/>
    <property type="match status" value="1"/>
</dbReference>
<evidence type="ECO:0000256" key="1">
    <source>
        <dbReference type="ARBA" id="ARBA00006139"/>
    </source>
</evidence>
<dbReference type="NCBIfam" id="TIGR00077">
    <property type="entry name" value="lspA"/>
    <property type="match status" value="1"/>
</dbReference>
<dbReference type="PANTHER" id="PTHR33695:SF1">
    <property type="entry name" value="LIPOPROTEIN SIGNAL PEPTIDASE"/>
    <property type="match status" value="1"/>
</dbReference>
<comment type="pathway">
    <text evidence="9">Protein modification; lipoprotein biosynthesis (signal peptide cleavage).</text>
</comment>
<evidence type="ECO:0000256" key="11">
    <source>
        <dbReference type="RuleBase" id="RU004181"/>
    </source>
</evidence>
<keyword evidence="12" id="KW-0449">Lipoprotein</keyword>
<dbReference type="PROSITE" id="PS00855">
    <property type="entry name" value="SPASE_II"/>
    <property type="match status" value="1"/>
</dbReference>
<reference evidence="12" key="1">
    <citation type="submission" date="2024-04" db="EMBL/GenBank/DDBJ databases">
        <authorList>
            <person name="Manzano-Marin A."/>
            <person name="Manzano-Marin A."/>
            <person name="Alejandro Manzano Marin A."/>
        </authorList>
    </citation>
    <scope>NUCLEOTIDE SEQUENCE [LARGE SCALE GENOMIC DNA]</scope>
    <source>
        <strain evidence="12">TABTEA</strain>
    </source>
</reference>
<dbReference type="EMBL" id="OZ034688">
    <property type="protein sequence ID" value="CAL1329246.1"/>
    <property type="molecule type" value="Genomic_DNA"/>
</dbReference>
<keyword evidence="7 9" id="KW-1133">Transmembrane helix</keyword>
<dbReference type="PRINTS" id="PR00781">
    <property type="entry name" value="LIPOSIGPTASE"/>
</dbReference>
<dbReference type="GO" id="GO:0004190">
    <property type="term" value="F:aspartic-type endopeptidase activity"/>
    <property type="evidence" value="ECO:0007669"/>
    <property type="project" value="UniProtKB-EC"/>
</dbReference>
<proteinExistence type="inferred from homology"/>
<feature type="active site" evidence="9">
    <location>
        <position position="141"/>
    </location>
</feature>
<keyword evidence="4 9" id="KW-0812">Transmembrane</keyword>
<keyword evidence="5 9" id="KW-0064">Aspartyl protease</keyword>
<dbReference type="InterPro" id="IPR001872">
    <property type="entry name" value="Peptidase_A8"/>
</dbReference>
<evidence type="ECO:0000256" key="3">
    <source>
        <dbReference type="ARBA" id="ARBA00022670"/>
    </source>
</evidence>
<evidence type="ECO:0000256" key="4">
    <source>
        <dbReference type="ARBA" id="ARBA00022692"/>
    </source>
</evidence>
<comment type="similarity">
    <text evidence="1 9 11">Belongs to the peptidase A8 family.</text>
</comment>
<keyword evidence="13" id="KW-1185">Reference proteome</keyword>
<protein>
    <recommendedName>
        <fullName evidence="9">Lipoprotein signal peptidase</fullName>
        <ecNumber evidence="9">3.4.23.36</ecNumber>
    </recommendedName>
    <alternativeName>
        <fullName evidence="9">Prolipoprotein signal peptidase</fullName>
    </alternativeName>
    <alternativeName>
        <fullName evidence="9">Signal peptidase II</fullName>
        <shortName evidence="9">SPase II</shortName>
    </alternativeName>
</protein>
<evidence type="ECO:0000313" key="12">
    <source>
        <dbReference type="EMBL" id="CAL1329246.1"/>
    </source>
</evidence>
<comment type="function">
    <text evidence="9 10">This protein specifically catalyzes the removal of signal peptides from prolipoproteins.</text>
</comment>
<organism evidence="12 13">
    <name type="scientific">Candidatus Providencia siddallii</name>
    <dbReference type="NCBI Taxonomy" id="1715285"/>
    <lineage>
        <taxon>Bacteria</taxon>
        <taxon>Pseudomonadati</taxon>
        <taxon>Pseudomonadota</taxon>
        <taxon>Gammaproteobacteria</taxon>
        <taxon>Enterobacterales</taxon>
        <taxon>Morganellaceae</taxon>
        <taxon>Providencia</taxon>
    </lineage>
</organism>
<evidence type="ECO:0000256" key="5">
    <source>
        <dbReference type="ARBA" id="ARBA00022750"/>
    </source>
</evidence>
<comment type="subcellular location">
    <subcellularLocation>
        <location evidence="9">Cell membrane</location>
        <topology evidence="9">Multi-pass membrane protein</topology>
    </subcellularLocation>
</comment>
<evidence type="ECO:0000256" key="7">
    <source>
        <dbReference type="ARBA" id="ARBA00022989"/>
    </source>
</evidence>
<feature type="transmembrane region" description="Helical" evidence="9">
    <location>
        <begin position="95"/>
        <end position="113"/>
    </location>
</feature>
<name>A0ABP1CDW4_9GAMM</name>
<keyword evidence="6 9" id="KW-0378">Hydrolase</keyword>
<keyword evidence="8 9" id="KW-0472">Membrane</keyword>
<dbReference type="PANTHER" id="PTHR33695">
    <property type="entry name" value="LIPOPROTEIN SIGNAL PEPTIDASE"/>
    <property type="match status" value="1"/>
</dbReference>
<accession>A0ABP1CDW4</accession>
<dbReference type="Proteomes" id="UP001497533">
    <property type="component" value="Chromosome"/>
</dbReference>
<comment type="catalytic activity">
    <reaction evidence="9 10">
        <text>Release of signal peptides from bacterial membrane prolipoproteins. Hydrolyzes -Xaa-Yaa-Zaa-|-(S,diacylglyceryl)Cys-, in which Xaa is hydrophobic (preferably Leu), and Yaa (Ala or Ser) and Zaa (Gly or Ala) have small, neutral side chains.</text>
        <dbReference type="EC" id="3.4.23.36"/>
    </reaction>
</comment>
<evidence type="ECO:0000256" key="8">
    <source>
        <dbReference type="ARBA" id="ARBA00023136"/>
    </source>
</evidence>
<feature type="transmembrane region" description="Helical" evidence="9">
    <location>
        <begin position="70"/>
        <end position="88"/>
    </location>
</feature>
<evidence type="ECO:0000256" key="6">
    <source>
        <dbReference type="ARBA" id="ARBA00022801"/>
    </source>
</evidence>
<evidence type="ECO:0000256" key="2">
    <source>
        <dbReference type="ARBA" id="ARBA00022475"/>
    </source>
</evidence>
<gene>
    <name evidence="9 12" type="primary">lspA</name>
    <name evidence="12" type="ORF">PRHACTZTBTEA_324</name>
</gene>
<feature type="active site" evidence="9">
    <location>
        <position position="123"/>
    </location>
</feature>
<keyword evidence="2 9" id="KW-1003">Cell membrane</keyword>
<evidence type="ECO:0000256" key="10">
    <source>
        <dbReference type="RuleBase" id="RU000594"/>
    </source>
</evidence>
<dbReference type="EC" id="3.4.23.36" evidence="9"/>
<evidence type="ECO:0000313" key="13">
    <source>
        <dbReference type="Proteomes" id="UP001497533"/>
    </source>
</evidence>
<feature type="transmembrane region" description="Helical" evidence="9">
    <location>
        <begin position="12"/>
        <end position="31"/>
    </location>
</feature>